<name>A0A850R2H8_9GAMM</name>
<sequence length="154" mass="16780">MFCPPLSLAEVQARHPNALVEREPDPAPAPPLSPDALEVVYCWLRHIGETDLQAGTEFIDGLARDPEQLRACFEDVVRLGLADWPDDQATATDTGIEGTAKAICSRCTHWTPDRINPAGGIGRCTIEAPASKRIGALWPSEGVIHCTRFQEARP</sequence>
<comment type="caution">
    <text evidence="1">The sequence shown here is derived from an EMBL/GenBank/DDBJ whole genome shotgun (WGS) entry which is preliminary data.</text>
</comment>
<gene>
    <name evidence="1" type="ORF">HW932_06100</name>
</gene>
<dbReference type="AlphaFoldDB" id="A0A850R2H8"/>
<evidence type="ECO:0000313" key="2">
    <source>
        <dbReference type="Proteomes" id="UP000592294"/>
    </source>
</evidence>
<dbReference type="EMBL" id="JABZEO010000003">
    <property type="protein sequence ID" value="NVZ08829.1"/>
    <property type="molecule type" value="Genomic_DNA"/>
</dbReference>
<reference evidence="1 2" key="1">
    <citation type="submission" date="2020-06" db="EMBL/GenBank/DDBJ databases">
        <title>Whole-genome sequence of Allochromatium humboldtianum DSM 21881, type strain.</title>
        <authorList>
            <person name="Kyndt J.A."/>
            <person name="Meyer T.E."/>
        </authorList>
    </citation>
    <scope>NUCLEOTIDE SEQUENCE [LARGE SCALE GENOMIC DNA]</scope>
    <source>
        <strain evidence="1 2">DSM 21881</strain>
    </source>
</reference>
<evidence type="ECO:0000313" key="1">
    <source>
        <dbReference type="EMBL" id="NVZ08829.1"/>
    </source>
</evidence>
<proteinExistence type="predicted"/>
<keyword evidence="2" id="KW-1185">Reference proteome</keyword>
<dbReference type="Proteomes" id="UP000592294">
    <property type="component" value="Unassembled WGS sequence"/>
</dbReference>
<protein>
    <submittedName>
        <fullName evidence="1">Uncharacterized protein</fullName>
    </submittedName>
</protein>
<dbReference type="RefSeq" id="WP_176975596.1">
    <property type="nucleotide sequence ID" value="NZ_JABZEO010000003.1"/>
</dbReference>
<accession>A0A850R2H8</accession>
<organism evidence="1 2">
    <name type="scientific">Allochromatium humboldtianum</name>
    <dbReference type="NCBI Taxonomy" id="504901"/>
    <lineage>
        <taxon>Bacteria</taxon>
        <taxon>Pseudomonadati</taxon>
        <taxon>Pseudomonadota</taxon>
        <taxon>Gammaproteobacteria</taxon>
        <taxon>Chromatiales</taxon>
        <taxon>Chromatiaceae</taxon>
        <taxon>Allochromatium</taxon>
    </lineage>
</organism>